<keyword evidence="3" id="KW-1185">Reference proteome</keyword>
<feature type="transmembrane region" description="Helical" evidence="1">
    <location>
        <begin position="81"/>
        <end position="104"/>
    </location>
</feature>
<dbReference type="InterPro" id="IPR000462">
    <property type="entry name" value="CDP-OH_P_trans"/>
</dbReference>
<keyword evidence="1" id="KW-0472">Membrane</keyword>
<reference evidence="2 3" key="1">
    <citation type="submission" date="2020-08" db="EMBL/GenBank/DDBJ databases">
        <title>Whole genome shotgun sequence of Actinocatenispora thailandica NBRC 105041.</title>
        <authorList>
            <person name="Komaki H."/>
            <person name="Tamura T."/>
        </authorList>
    </citation>
    <scope>NUCLEOTIDE SEQUENCE [LARGE SCALE GENOMIC DNA]</scope>
    <source>
        <strain evidence="2 3">NBRC 105041</strain>
    </source>
</reference>
<proteinExistence type="predicted"/>
<dbReference type="GO" id="GO:0008654">
    <property type="term" value="P:phospholipid biosynthetic process"/>
    <property type="evidence" value="ECO:0007669"/>
    <property type="project" value="InterPro"/>
</dbReference>
<keyword evidence="1" id="KW-1133">Transmembrane helix</keyword>
<name>A0A7R7HWI5_9ACTN</name>
<feature type="transmembrane region" description="Helical" evidence="1">
    <location>
        <begin position="175"/>
        <end position="193"/>
    </location>
</feature>
<dbReference type="KEGG" id="atl:Athai_24260"/>
<feature type="transmembrane region" description="Helical" evidence="1">
    <location>
        <begin position="124"/>
        <end position="149"/>
    </location>
</feature>
<dbReference type="Gene3D" id="1.20.120.1760">
    <property type="match status" value="1"/>
</dbReference>
<dbReference type="Pfam" id="PF01066">
    <property type="entry name" value="CDP-OH_P_transf"/>
    <property type="match status" value="1"/>
</dbReference>
<feature type="transmembrane region" description="Helical" evidence="1">
    <location>
        <begin position="47"/>
        <end position="69"/>
    </location>
</feature>
<dbReference type="GO" id="GO:0016780">
    <property type="term" value="F:phosphotransferase activity, for other substituted phosphate groups"/>
    <property type="evidence" value="ECO:0007669"/>
    <property type="project" value="InterPro"/>
</dbReference>
<dbReference type="GO" id="GO:0016020">
    <property type="term" value="C:membrane"/>
    <property type="evidence" value="ECO:0007669"/>
    <property type="project" value="InterPro"/>
</dbReference>
<protein>
    <submittedName>
        <fullName evidence="2">CDP-diacylglycerol--glycerol-3-phosphate 3-phosphatidyltransferase</fullName>
    </submittedName>
</protein>
<dbReference type="EMBL" id="AP023355">
    <property type="protein sequence ID" value="BCJ34923.1"/>
    <property type="molecule type" value="Genomic_DNA"/>
</dbReference>
<evidence type="ECO:0000313" key="2">
    <source>
        <dbReference type="EMBL" id="BCJ34923.1"/>
    </source>
</evidence>
<dbReference type="Proteomes" id="UP000611640">
    <property type="component" value="Chromosome"/>
</dbReference>
<dbReference type="RefSeq" id="WP_203961578.1">
    <property type="nucleotide sequence ID" value="NZ_AP023355.1"/>
</dbReference>
<organism evidence="2 3">
    <name type="scientific">Actinocatenispora thailandica</name>
    <dbReference type="NCBI Taxonomy" id="227318"/>
    <lineage>
        <taxon>Bacteria</taxon>
        <taxon>Bacillati</taxon>
        <taxon>Actinomycetota</taxon>
        <taxon>Actinomycetes</taxon>
        <taxon>Micromonosporales</taxon>
        <taxon>Micromonosporaceae</taxon>
        <taxon>Actinocatenispora</taxon>
    </lineage>
</organism>
<evidence type="ECO:0000313" key="3">
    <source>
        <dbReference type="Proteomes" id="UP000611640"/>
    </source>
</evidence>
<dbReference type="AlphaFoldDB" id="A0A7R7HWI5"/>
<gene>
    <name evidence="2" type="primary">pgsA_1</name>
    <name evidence="2" type="ORF">Athai_24260</name>
</gene>
<keyword evidence="1" id="KW-0812">Transmembrane</keyword>
<accession>A0A7R7HWI5</accession>
<evidence type="ECO:0000256" key="1">
    <source>
        <dbReference type="SAM" id="Phobius"/>
    </source>
</evidence>
<dbReference type="InterPro" id="IPR043130">
    <property type="entry name" value="CDP-OH_PTrfase_TM_dom"/>
</dbReference>
<feature type="transmembrane region" description="Helical" evidence="1">
    <location>
        <begin position="199"/>
        <end position="224"/>
    </location>
</feature>
<sequence>MVAGGGVQTDWVGYATRWKALHGGYDPQAGAFPVRGWFYLTYRSARGLARIGVSPATVTVVGLVCCLFVPAVAAQHGRWPVVAGGLVALAGVLDGLDGAVAVVARRVTRFGYVYDAVLDRLGETAWLVAFWLVGVPGWLVALTACLALLHEYLRARATAAGLSVHAVTSLAERPVRVLISALGLTLVGVSGGLSDSLAAGAGTVAVSIWLLLGVVGFVQLFAAVGRDLG</sequence>